<evidence type="ECO:0000313" key="2">
    <source>
        <dbReference type="EMBL" id="AIY23020.1"/>
    </source>
</evidence>
<dbReference type="Pfam" id="PF01066">
    <property type="entry name" value="CDP-OH_P_transf"/>
    <property type="match status" value="1"/>
</dbReference>
<geneLocation type="plasmid" evidence="2">
    <name>pYDC637</name>
</geneLocation>
<dbReference type="RefSeq" id="WP_044067597.1">
    <property type="nucleotide sequence ID" value="NZ_CP168992.1"/>
</dbReference>
<dbReference type="InterPro" id="IPR043130">
    <property type="entry name" value="CDP-OH_PTrfase_TM_dom"/>
</dbReference>
<organism evidence="2">
    <name type="scientific">Escherichia coli</name>
    <dbReference type="NCBI Taxonomy" id="562"/>
    <lineage>
        <taxon>Bacteria</taxon>
        <taxon>Pseudomonadati</taxon>
        <taxon>Pseudomonadota</taxon>
        <taxon>Gammaproteobacteria</taxon>
        <taxon>Enterobacterales</taxon>
        <taxon>Enterobacteriaceae</taxon>
        <taxon>Escherichia</taxon>
    </lineage>
</organism>
<dbReference type="GO" id="GO:0016020">
    <property type="term" value="C:membrane"/>
    <property type="evidence" value="ECO:0007669"/>
    <property type="project" value="InterPro"/>
</dbReference>
<reference evidence="2" key="1">
    <citation type="journal article" date="2015" name="Antimicrob. Agents Chemother.">
        <title>Complete Sequence of Conjugative IncA/C Plasmid Encoding CMY-2 ?-Lactamase and RmtE 16S rRNA Methyltransferase.</title>
        <authorList>
            <person name="Lee C.S."/>
            <person name="Li J.J."/>
            <person name="Doi Y."/>
        </authorList>
    </citation>
    <scope>NUCLEOTIDE SEQUENCE</scope>
    <source>
        <strain evidence="2">YDC637</strain>
        <plasmid evidence="2">pYDC637</plasmid>
    </source>
</reference>
<evidence type="ECO:0000256" key="1">
    <source>
        <dbReference type="RuleBase" id="RU003750"/>
    </source>
</evidence>
<proteinExistence type="inferred from homology"/>
<protein>
    <submittedName>
        <fullName evidence="2">Membrane protein</fullName>
    </submittedName>
</protein>
<keyword evidence="1" id="KW-0808">Transferase</keyword>
<dbReference type="EMBL" id="KP056256">
    <property type="protein sequence ID" value="AIY23020.1"/>
    <property type="molecule type" value="Genomic_DNA"/>
</dbReference>
<dbReference type="GO" id="GO:0008654">
    <property type="term" value="P:phospholipid biosynthetic process"/>
    <property type="evidence" value="ECO:0007669"/>
    <property type="project" value="InterPro"/>
</dbReference>
<dbReference type="InterPro" id="IPR000462">
    <property type="entry name" value="CDP-OH_P_trans"/>
</dbReference>
<name>A0A0A1DZY6_ECOLX</name>
<accession>A0A0A1DZY6</accession>
<dbReference type="InterPro" id="IPR048254">
    <property type="entry name" value="CDP_ALCOHOL_P_TRANSF_CS"/>
</dbReference>
<comment type="similarity">
    <text evidence="1">Belongs to the CDP-alcohol phosphatidyltransferase class-I family.</text>
</comment>
<dbReference type="Gene3D" id="1.20.120.1760">
    <property type="match status" value="1"/>
</dbReference>
<sequence>MFDRYLLKKSSNIREVCAVTLQRRGVKADWISWFGFGIGMMAVPLLIAHAYYWALLCIVFNRMADLLDGAVARLDGPTDRGAFLDITLDFLFYSAIPLGFALAIPANNALPAAILIYSFIGTGCSFLAFAVIAAKRGMESTAYPSKGFYYLGGLTEGSETVLVLLLMCLFPGWFPLIAYGFSALCCITVVTRVVAGVSLFKNNYGKVKQTGAGI</sequence>
<dbReference type="PROSITE" id="PS00379">
    <property type="entry name" value="CDP_ALCOHOL_P_TRANSF"/>
    <property type="match status" value="1"/>
</dbReference>
<dbReference type="AlphaFoldDB" id="A0A0A1DZY6"/>
<keyword evidence="2" id="KW-0614">Plasmid</keyword>
<dbReference type="GO" id="GO:0016780">
    <property type="term" value="F:phosphotransferase activity, for other substituted phosphate groups"/>
    <property type="evidence" value="ECO:0007669"/>
    <property type="project" value="InterPro"/>
</dbReference>
<dbReference type="GeneID" id="93036133"/>